<feature type="domain" description="Methyltransferase type 11" evidence="1">
    <location>
        <begin position="52"/>
        <end position="146"/>
    </location>
</feature>
<dbReference type="CDD" id="cd02440">
    <property type="entry name" value="AdoMet_MTases"/>
    <property type="match status" value="1"/>
</dbReference>
<dbReference type="InterPro" id="IPR013216">
    <property type="entry name" value="Methyltransf_11"/>
</dbReference>
<dbReference type="EMBL" id="LWQS01000049">
    <property type="protein sequence ID" value="OAN45987.1"/>
    <property type="molecule type" value="Genomic_DNA"/>
</dbReference>
<gene>
    <name evidence="2" type="ORF">A6A03_01635</name>
</gene>
<dbReference type="STRING" id="1707952.A6A03_01635"/>
<evidence type="ECO:0000313" key="2">
    <source>
        <dbReference type="EMBL" id="OAN45987.1"/>
    </source>
</evidence>
<accession>A0A178MCW3</accession>
<dbReference type="GO" id="GO:0008757">
    <property type="term" value="F:S-adenosylmethionine-dependent methyltransferase activity"/>
    <property type="evidence" value="ECO:0007669"/>
    <property type="project" value="InterPro"/>
</dbReference>
<name>A0A178MCW3_9CHLR</name>
<comment type="caution">
    <text evidence="2">The sequence shown here is derived from an EMBL/GenBank/DDBJ whole genome shotgun (WGS) entry which is preliminary data.</text>
</comment>
<dbReference type="Gene3D" id="3.40.50.150">
    <property type="entry name" value="Vaccinia Virus protein VP39"/>
    <property type="match status" value="1"/>
</dbReference>
<dbReference type="InterPro" id="IPR029063">
    <property type="entry name" value="SAM-dependent_MTases_sf"/>
</dbReference>
<organism evidence="2 3">
    <name type="scientific">Chloroflexus islandicus</name>
    <dbReference type="NCBI Taxonomy" id="1707952"/>
    <lineage>
        <taxon>Bacteria</taxon>
        <taxon>Bacillati</taxon>
        <taxon>Chloroflexota</taxon>
        <taxon>Chloroflexia</taxon>
        <taxon>Chloroflexales</taxon>
        <taxon>Chloroflexineae</taxon>
        <taxon>Chloroflexaceae</taxon>
        <taxon>Chloroflexus</taxon>
    </lineage>
</organism>
<evidence type="ECO:0000259" key="1">
    <source>
        <dbReference type="Pfam" id="PF08241"/>
    </source>
</evidence>
<dbReference type="RefSeq" id="WP_066786600.1">
    <property type="nucleotide sequence ID" value="NZ_LWQS01000049.1"/>
</dbReference>
<dbReference type="Pfam" id="PF08241">
    <property type="entry name" value="Methyltransf_11"/>
    <property type="match status" value="1"/>
</dbReference>
<dbReference type="AlphaFoldDB" id="A0A178MCW3"/>
<sequence>MNQPPPEPIAQQAYDLLAEAYAAQVATKPHNAYYERPATLSLLPDVQGKRVLDAGCGPGIYSELLLDRGAEVVALDANATMVRLAQQRLQGRAQVLQADLGQPLTFLPDESFDLVISPLVLDYVADWAQTFAEFHRILRPGGHFIFSIEHPQTKFDQHRATSNYFAIEQVAYEWHGFGITVQMPSYRRPLSAVINPLIGAGFRLEQILEPLPTPEFAAKDPEHYAELMREPGFLCVRAVKG</sequence>
<protein>
    <recommendedName>
        <fullName evidence="1">Methyltransferase type 11 domain-containing protein</fullName>
    </recommendedName>
</protein>
<dbReference type="OrthoDB" id="7365827at2"/>
<keyword evidence="3" id="KW-1185">Reference proteome</keyword>
<reference evidence="2 3" key="1">
    <citation type="submission" date="2016-04" db="EMBL/GenBank/DDBJ databases">
        <title>Chloroflexus islandicus sp. nov., a thermophilic filamentous anoxygenic phototrophic bacterium from geyser Strokkur (Iceland).</title>
        <authorList>
            <person name="Gaisin V.A."/>
            <person name="Kalashnikov A.M."/>
            <person name="Sukhacheva M.V."/>
            <person name="Grouzdev D.S."/>
            <person name="Ivanov T.M."/>
            <person name="Kuznetsov B."/>
            <person name="Gorlenko V.M."/>
        </authorList>
    </citation>
    <scope>NUCLEOTIDE SEQUENCE [LARGE SCALE GENOMIC DNA]</scope>
    <source>
        <strain evidence="3">isl-2</strain>
    </source>
</reference>
<proteinExistence type="predicted"/>
<dbReference type="SUPFAM" id="SSF53335">
    <property type="entry name" value="S-adenosyl-L-methionine-dependent methyltransferases"/>
    <property type="match status" value="1"/>
</dbReference>
<dbReference type="PANTHER" id="PTHR43861">
    <property type="entry name" value="TRANS-ACONITATE 2-METHYLTRANSFERASE-RELATED"/>
    <property type="match status" value="1"/>
</dbReference>
<evidence type="ECO:0000313" key="3">
    <source>
        <dbReference type="Proteomes" id="UP000078287"/>
    </source>
</evidence>
<dbReference type="PANTHER" id="PTHR43861:SF1">
    <property type="entry name" value="TRANS-ACONITATE 2-METHYLTRANSFERASE"/>
    <property type="match status" value="1"/>
</dbReference>
<dbReference type="Proteomes" id="UP000078287">
    <property type="component" value="Unassembled WGS sequence"/>
</dbReference>